<keyword evidence="3" id="KW-1185">Reference proteome</keyword>
<gene>
    <name evidence="2" type="ORF">SZL87_10605</name>
</gene>
<dbReference type="GO" id="GO:0016740">
    <property type="term" value="F:transferase activity"/>
    <property type="evidence" value="ECO:0007669"/>
    <property type="project" value="UniProtKB-KW"/>
</dbReference>
<dbReference type="InterPro" id="IPR051531">
    <property type="entry name" value="N-acetyltransferase"/>
</dbReference>
<dbReference type="SUPFAM" id="SSF55729">
    <property type="entry name" value="Acyl-CoA N-acyltransferases (Nat)"/>
    <property type="match status" value="1"/>
</dbReference>
<dbReference type="PANTHER" id="PTHR43792">
    <property type="entry name" value="GNAT FAMILY, PUTATIVE (AFU_ORTHOLOGUE AFUA_3G00765)-RELATED-RELATED"/>
    <property type="match status" value="1"/>
</dbReference>
<proteinExistence type="predicted"/>
<dbReference type="RefSeq" id="WP_336449341.1">
    <property type="nucleotide sequence ID" value="NZ_JBAWKY010000002.1"/>
</dbReference>
<sequence length="187" mass="21191">MLHTFPTLKTNRLVLREVLPEDATSVLAYLSDEHVVKQMGLDPFQSEADALEEIDWYASIRRDGTGIRFGIALQEDDVIIGSCGFLNQSARHQRAELGFELNPAYQGQGIAKEAALAVITYGFEELSLNRIEALVLPANTASHQLLERLGFQREGLLRQYEKTRGQFDDLYMYSILRSDWPSKKDNL</sequence>
<dbReference type="EC" id="2.-.-.-" evidence="2"/>
<dbReference type="PROSITE" id="PS51186">
    <property type="entry name" value="GNAT"/>
    <property type="match status" value="1"/>
</dbReference>
<dbReference type="InterPro" id="IPR000182">
    <property type="entry name" value="GNAT_dom"/>
</dbReference>
<dbReference type="InterPro" id="IPR016181">
    <property type="entry name" value="Acyl_CoA_acyltransferase"/>
</dbReference>
<evidence type="ECO:0000313" key="2">
    <source>
        <dbReference type="EMBL" id="MEI4462877.1"/>
    </source>
</evidence>
<keyword evidence="2" id="KW-0808">Transferase</keyword>
<organism evidence="2 3">
    <name type="scientific">Exiguobacterium indicum</name>
    <dbReference type="NCBI Taxonomy" id="296995"/>
    <lineage>
        <taxon>Bacteria</taxon>
        <taxon>Bacillati</taxon>
        <taxon>Bacillota</taxon>
        <taxon>Bacilli</taxon>
        <taxon>Bacillales</taxon>
        <taxon>Bacillales Family XII. Incertae Sedis</taxon>
        <taxon>Exiguobacterium</taxon>
    </lineage>
</organism>
<dbReference type="PANTHER" id="PTHR43792:SF9">
    <property type="entry name" value="RIBOSOMAL-PROTEIN-ALANINE ACETYLTRANSFERASE"/>
    <property type="match status" value="1"/>
</dbReference>
<keyword evidence="2" id="KW-0436">Ligase</keyword>
<protein>
    <submittedName>
        <fullName evidence="2">GNAT family protein</fullName>
        <ecNumber evidence="2">2.-.-.-</ecNumber>
    </submittedName>
</protein>
<feature type="domain" description="N-acetyltransferase" evidence="1">
    <location>
        <begin position="13"/>
        <end position="177"/>
    </location>
</feature>
<comment type="caution">
    <text evidence="2">The sequence shown here is derived from an EMBL/GenBank/DDBJ whole genome shotgun (WGS) entry which is preliminary data.</text>
</comment>
<evidence type="ECO:0000259" key="1">
    <source>
        <dbReference type="PROSITE" id="PS51186"/>
    </source>
</evidence>
<accession>A0ABU8EJ42</accession>
<dbReference type="Proteomes" id="UP001387110">
    <property type="component" value="Unassembled WGS sequence"/>
</dbReference>
<dbReference type="CDD" id="cd04301">
    <property type="entry name" value="NAT_SF"/>
    <property type="match status" value="1"/>
</dbReference>
<name>A0ABU8EJ42_9BACL</name>
<evidence type="ECO:0000313" key="3">
    <source>
        <dbReference type="Proteomes" id="UP001387110"/>
    </source>
</evidence>
<reference evidence="2 3" key="1">
    <citation type="submission" date="2023-12" db="EMBL/GenBank/DDBJ databases">
        <authorList>
            <person name="Easwaran N."/>
            <person name="Lazarus H.P.S."/>
        </authorList>
    </citation>
    <scope>NUCLEOTIDE SEQUENCE [LARGE SCALE GENOMIC DNA]</scope>
    <source>
        <strain evidence="2 3">VIT-2023</strain>
    </source>
</reference>
<dbReference type="GO" id="GO:0016874">
    <property type="term" value="F:ligase activity"/>
    <property type="evidence" value="ECO:0007669"/>
    <property type="project" value="UniProtKB-KW"/>
</dbReference>
<dbReference type="Gene3D" id="3.40.630.30">
    <property type="match status" value="1"/>
</dbReference>
<dbReference type="EMBL" id="JBAWKY010000002">
    <property type="protein sequence ID" value="MEI4462877.1"/>
    <property type="molecule type" value="Genomic_DNA"/>
</dbReference>
<dbReference type="Pfam" id="PF13302">
    <property type="entry name" value="Acetyltransf_3"/>
    <property type="match status" value="1"/>
</dbReference>